<protein>
    <submittedName>
        <fullName evidence="6">CxxC motif-containing protein (DUF1111 family)</fullName>
    </submittedName>
</protein>
<dbReference type="Proteomes" id="UP000317010">
    <property type="component" value="Unassembled WGS sequence"/>
</dbReference>
<feature type="domain" description="Cytochrome c" evidence="5">
    <location>
        <begin position="278"/>
        <end position="410"/>
    </location>
</feature>
<dbReference type="InterPro" id="IPR036909">
    <property type="entry name" value="Cyt_c-like_dom_sf"/>
</dbReference>
<dbReference type="OrthoDB" id="9805202at2"/>
<dbReference type="AlphaFoldDB" id="A0A562TT52"/>
<dbReference type="PANTHER" id="PTHR30600:SF4">
    <property type="entry name" value="CYTOCHROME C DOMAIN-CONTAINING PROTEIN"/>
    <property type="match status" value="1"/>
</dbReference>
<accession>A0A562TT52</accession>
<dbReference type="RefSeq" id="WP_144915065.1">
    <property type="nucleotide sequence ID" value="NZ_VLLI01000012.1"/>
</dbReference>
<dbReference type="PROSITE" id="PS51257">
    <property type="entry name" value="PROKAR_LIPOPROTEIN"/>
    <property type="match status" value="1"/>
</dbReference>
<comment type="caution">
    <text evidence="6">The sequence shown here is derived from an EMBL/GenBank/DDBJ whole genome shotgun (WGS) entry which is preliminary data.</text>
</comment>
<keyword evidence="7" id="KW-1185">Reference proteome</keyword>
<keyword evidence="2 4" id="KW-0479">Metal-binding</keyword>
<evidence type="ECO:0000256" key="3">
    <source>
        <dbReference type="ARBA" id="ARBA00023004"/>
    </source>
</evidence>
<evidence type="ECO:0000256" key="2">
    <source>
        <dbReference type="ARBA" id="ARBA00022723"/>
    </source>
</evidence>
<dbReference type="PANTHER" id="PTHR30600">
    <property type="entry name" value="CYTOCHROME C PEROXIDASE-RELATED"/>
    <property type="match status" value="1"/>
</dbReference>
<evidence type="ECO:0000256" key="1">
    <source>
        <dbReference type="ARBA" id="ARBA00022617"/>
    </source>
</evidence>
<name>A0A562TT52_9SPHI</name>
<dbReference type="Pfam" id="PF06537">
    <property type="entry name" value="DHOR"/>
    <property type="match status" value="1"/>
</dbReference>
<proteinExistence type="predicted"/>
<dbReference type="InterPro" id="IPR051395">
    <property type="entry name" value="Cytochrome_c_Peroxidase/MauG"/>
</dbReference>
<dbReference type="EMBL" id="VLLI01000012">
    <property type="protein sequence ID" value="TWI96735.1"/>
    <property type="molecule type" value="Genomic_DNA"/>
</dbReference>
<dbReference type="InterPro" id="IPR009056">
    <property type="entry name" value="Cyt_c-like_dom"/>
</dbReference>
<reference evidence="6 7" key="1">
    <citation type="submission" date="2019-07" db="EMBL/GenBank/DDBJ databases">
        <title>Genomic Encyclopedia of Archaeal and Bacterial Type Strains, Phase II (KMG-II): from individual species to whole genera.</title>
        <authorList>
            <person name="Goeker M."/>
        </authorList>
    </citation>
    <scope>NUCLEOTIDE SEQUENCE [LARGE SCALE GENOMIC DNA]</scope>
    <source>
        <strain evidence="6 7">ATCC BAA-1854</strain>
    </source>
</reference>
<dbReference type="InterPro" id="IPR010538">
    <property type="entry name" value="DHOR"/>
</dbReference>
<gene>
    <name evidence="6" type="ORF">JN11_03847</name>
</gene>
<dbReference type="Gene3D" id="1.10.760.10">
    <property type="entry name" value="Cytochrome c-like domain"/>
    <property type="match status" value="1"/>
</dbReference>
<dbReference type="PROSITE" id="PS51007">
    <property type="entry name" value="CYTC"/>
    <property type="match status" value="1"/>
</dbReference>
<sequence>MGKKSTTLILLFTSLVIICIASFSSCKKIFPAMINPEDGLCGPVDLSSSQTILFSHGNDQFFANRTTATGLGPYFVATGCGSCHSSDNRGHPFTILTRFGQTDSTGNKFLAEGGPQLGTFALPGYTPEQIPAGATSSKFIAPITAGVGFLEVVPDSAILAMAAANVNNPDGVRGHPNYSTIPSYVTPLNGAIPRGDGKYICRFGRKASVYNLVQQVAQAYNHDMGITSTYLPQNPFNYLDQSAPPPSSTPEVSSDDFNSVVFYVTCLQTPIQRNPNDATVQRGNALFVQIGCETCHKQILTTGYSPVAALSYQTINPFTDLLVHDMGPGLDDGYTEGDAKTPEWRTAPLWGLGLAPGVQGGSYYLMHDGRAHSIEQAIQLHGGEAAVSSARFSKLSSSDQAAVITFLKSL</sequence>
<dbReference type="SUPFAM" id="SSF46626">
    <property type="entry name" value="Cytochrome c"/>
    <property type="match status" value="1"/>
</dbReference>
<keyword evidence="1 4" id="KW-0349">Heme</keyword>
<organism evidence="6 7">
    <name type="scientific">Mucilaginibacter frigoritolerans</name>
    <dbReference type="NCBI Taxonomy" id="652788"/>
    <lineage>
        <taxon>Bacteria</taxon>
        <taxon>Pseudomonadati</taxon>
        <taxon>Bacteroidota</taxon>
        <taxon>Sphingobacteriia</taxon>
        <taxon>Sphingobacteriales</taxon>
        <taxon>Sphingobacteriaceae</taxon>
        <taxon>Mucilaginibacter</taxon>
    </lineage>
</organism>
<evidence type="ECO:0000259" key="5">
    <source>
        <dbReference type="PROSITE" id="PS51007"/>
    </source>
</evidence>
<dbReference type="GO" id="GO:0046872">
    <property type="term" value="F:metal ion binding"/>
    <property type="evidence" value="ECO:0007669"/>
    <property type="project" value="UniProtKB-KW"/>
</dbReference>
<dbReference type="GO" id="GO:0020037">
    <property type="term" value="F:heme binding"/>
    <property type="evidence" value="ECO:0007669"/>
    <property type="project" value="InterPro"/>
</dbReference>
<evidence type="ECO:0000313" key="6">
    <source>
        <dbReference type="EMBL" id="TWI96735.1"/>
    </source>
</evidence>
<evidence type="ECO:0000313" key="7">
    <source>
        <dbReference type="Proteomes" id="UP000317010"/>
    </source>
</evidence>
<keyword evidence="3 4" id="KW-0408">Iron</keyword>
<evidence type="ECO:0000256" key="4">
    <source>
        <dbReference type="PROSITE-ProRule" id="PRU00433"/>
    </source>
</evidence>
<dbReference type="GO" id="GO:0004130">
    <property type="term" value="F:cytochrome-c peroxidase activity"/>
    <property type="evidence" value="ECO:0007669"/>
    <property type="project" value="TreeGrafter"/>
</dbReference>
<dbReference type="GO" id="GO:0009055">
    <property type="term" value="F:electron transfer activity"/>
    <property type="evidence" value="ECO:0007669"/>
    <property type="project" value="InterPro"/>
</dbReference>